<organism evidence="2 3">
    <name type="scientific">Undibacterium umbellatum</name>
    <dbReference type="NCBI Taxonomy" id="2762300"/>
    <lineage>
        <taxon>Bacteria</taxon>
        <taxon>Pseudomonadati</taxon>
        <taxon>Pseudomonadota</taxon>
        <taxon>Betaproteobacteria</taxon>
        <taxon>Burkholderiales</taxon>
        <taxon>Oxalobacteraceae</taxon>
        <taxon>Undibacterium</taxon>
    </lineage>
</organism>
<keyword evidence="3" id="KW-1185">Reference proteome</keyword>
<dbReference type="InterPro" id="IPR036622">
    <property type="entry name" value="LigA_sf"/>
</dbReference>
<protein>
    <recommendedName>
        <fullName evidence="1">Extradiol ring-cleavage dioxygenase LigAB LigA subunit domain-containing protein</fullName>
    </recommendedName>
</protein>
<name>A0ABR6ZA20_9BURK</name>
<feature type="domain" description="Extradiol ring-cleavage dioxygenase LigAB LigA subunit" evidence="1">
    <location>
        <begin position="11"/>
        <end position="51"/>
    </location>
</feature>
<proteinExistence type="predicted"/>
<evidence type="ECO:0000313" key="3">
    <source>
        <dbReference type="Proteomes" id="UP000646911"/>
    </source>
</evidence>
<gene>
    <name evidence="2" type="ORF">H8L47_13670</name>
</gene>
<evidence type="ECO:0000259" key="1">
    <source>
        <dbReference type="Pfam" id="PF07746"/>
    </source>
</evidence>
<dbReference type="SUPFAM" id="SSF48076">
    <property type="entry name" value="LigA subunit of an aromatic-ring-opening dioxygenase LigAB"/>
    <property type="match status" value="1"/>
</dbReference>
<evidence type="ECO:0000313" key="2">
    <source>
        <dbReference type="EMBL" id="MBC3908607.1"/>
    </source>
</evidence>
<sequence length="71" mass="7534">MSKLLDYLNTLDKDAAAREAHVNDPLGAMTNFGLTEEEKKAVHSGDTQAVADVLGIPVEQLNALDSIVTAP</sequence>
<comment type="caution">
    <text evidence="2">The sequence shown here is derived from an EMBL/GenBank/DDBJ whole genome shotgun (WGS) entry which is preliminary data.</text>
</comment>
<dbReference type="Gene3D" id="1.10.700.10">
    <property type="entry name" value="Dioxygenase LigAB, LigA subunit"/>
    <property type="match status" value="1"/>
</dbReference>
<dbReference type="RefSeq" id="WP_186954162.1">
    <property type="nucleotide sequence ID" value="NZ_JACOFX010000006.1"/>
</dbReference>
<dbReference type="EMBL" id="JACOFX010000006">
    <property type="protein sequence ID" value="MBC3908607.1"/>
    <property type="molecule type" value="Genomic_DNA"/>
</dbReference>
<dbReference type="Proteomes" id="UP000646911">
    <property type="component" value="Unassembled WGS sequence"/>
</dbReference>
<reference evidence="2 3" key="1">
    <citation type="submission" date="2020-08" db="EMBL/GenBank/DDBJ databases">
        <title>Novel species isolated from subtropical streams in China.</title>
        <authorList>
            <person name="Lu H."/>
        </authorList>
    </citation>
    <scope>NUCLEOTIDE SEQUENCE [LARGE SCALE GENOMIC DNA]</scope>
    <source>
        <strain evidence="2 3">NL8W</strain>
    </source>
</reference>
<accession>A0ABR6ZA20</accession>
<dbReference type="Pfam" id="PF07746">
    <property type="entry name" value="LigA"/>
    <property type="match status" value="1"/>
</dbReference>
<dbReference type="InterPro" id="IPR011986">
    <property type="entry name" value="Xdiol_dOase_LigA"/>
</dbReference>